<dbReference type="OrthoDB" id="414463at2759"/>
<evidence type="ECO:0000256" key="1">
    <source>
        <dbReference type="ARBA" id="ARBA00005842"/>
    </source>
</evidence>
<evidence type="ECO:0000256" key="3">
    <source>
        <dbReference type="ARBA" id="ARBA00022741"/>
    </source>
</evidence>
<evidence type="ECO:0000256" key="4">
    <source>
        <dbReference type="ARBA" id="ARBA00022840"/>
    </source>
</evidence>
<dbReference type="GO" id="GO:0005524">
    <property type="term" value="F:ATP binding"/>
    <property type="evidence" value="ECO:0007669"/>
    <property type="project" value="UniProtKB-KW"/>
</dbReference>
<evidence type="ECO:0000313" key="5">
    <source>
        <dbReference type="EMBL" id="KAF2756523.1"/>
    </source>
</evidence>
<gene>
    <name evidence="5" type="ORF">EJ05DRAFT_466898</name>
</gene>
<keyword evidence="3" id="KW-0547">Nucleotide-binding</keyword>
<dbReference type="AlphaFoldDB" id="A0A6A6W1U7"/>
<dbReference type="GO" id="GO:0052381">
    <property type="term" value="F:tRNA dimethylallyltransferase activity"/>
    <property type="evidence" value="ECO:0007669"/>
    <property type="project" value="TreeGrafter"/>
</dbReference>
<dbReference type="PANTHER" id="PTHR11088:SF89">
    <property type="entry name" value="TRNA DIMETHYLALLYLTRANSFERASE"/>
    <property type="match status" value="1"/>
</dbReference>
<evidence type="ECO:0000313" key="6">
    <source>
        <dbReference type="Proteomes" id="UP000799437"/>
    </source>
</evidence>
<keyword evidence="2" id="KW-0808">Transferase</keyword>
<accession>A0A6A6W1U7</accession>
<dbReference type="EMBL" id="ML996575">
    <property type="protein sequence ID" value="KAF2756523.1"/>
    <property type="molecule type" value="Genomic_DNA"/>
</dbReference>
<evidence type="ECO:0000256" key="2">
    <source>
        <dbReference type="ARBA" id="ARBA00022679"/>
    </source>
</evidence>
<dbReference type="GeneID" id="54483881"/>
<dbReference type="RefSeq" id="XP_033598974.1">
    <property type="nucleotide sequence ID" value="XM_033742827.1"/>
</dbReference>
<evidence type="ECO:0008006" key="7">
    <source>
        <dbReference type="Google" id="ProtNLM"/>
    </source>
</evidence>
<protein>
    <recommendedName>
        <fullName evidence="7">tRNA isopentenyltransferase</fullName>
    </recommendedName>
</protein>
<sequence>MNPKIPIIAIIGPTAVGKTELSIKLAESCHGEIISVDSIQVYRDAPILSGAVTTQEMRGVRHHFVGHLSANEEPTNFISSAVRCIKSIHHRGFVPILCGGSLSLTRPLLFHPFIKQQDLLVISLNCSLDILGTFIDHRINQMARDGIQNEIKHLFELERSDTNSASDTGPAERGAWKAIGYPELRPICCKGVDPERAQELFEEGLQLMKANTREYAKRQLQQLHWAVLPALTVQMRTCYVLNVESKHKFHHDVVRPATGKCKRWLALRHRTSLHTRADSRS</sequence>
<dbReference type="GO" id="GO:0006400">
    <property type="term" value="P:tRNA modification"/>
    <property type="evidence" value="ECO:0007669"/>
    <property type="project" value="TreeGrafter"/>
</dbReference>
<dbReference type="SUPFAM" id="SSF52540">
    <property type="entry name" value="P-loop containing nucleoside triphosphate hydrolases"/>
    <property type="match status" value="1"/>
</dbReference>
<organism evidence="5 6">
    <name type="scientific">Pseudovirgaria hyperparasitica</name>
    <dbReference type="NCBI Taxonomy" id="470096"/>
    <lineage>
        <taxon>Eukaryota</taxon>
        <taxon>Fungi</taxon>
        <taxon>Dikarya</taxon>
        <taxon>Ascomycota</taxon>
        <taxon>Pezizomycotina</taxon>
        <taxon>Dothideomycetes</taxon>
        <taxon>Dothideomycetes incertae sedis</taxon>
        <taxon>Acrospermales</taxon>
        <taxon>Acrospermaceae</taxon>
        <taxon>Pseudovirgaria</taxon>
    </lineage>
</organism>
<proteinExistence type="inferred from homology"/>
<name>A0A6A6W1U7_9PEZI</name>
<dbReference type="InterPro" id="IPR039657">
    <property type="entry name" value="Dimethylallyltransferase"/>
</dbReference>
<comment type="similarity">
    <text evidence="1">Belongs to the IPP transferase family.</text>
</comment>
<keyword evidence="4" id="KW-0067">ATP-binding</keyword>
<dbReference type="PANTHER" id="PTHR11088">
    <property type="entry name" value="TRNA DIMETHYLALLYLTRANSFERASE"/>
    <property type="match status" value="1"/>
</dbReference>
<dbReference type="Gene3D" id="3.40.50.300">
    <property type="entry name" value="P-loop containing nucleotide triphosphate hydrolases"/>
    <property type="match status" value="1"/>
</dbReference>
<dbReference type="GO" id="GO:0005739">
    <property type="term" value="C:mitochondrion"/>
    <property type="evidence" value="ECO:0007669"/>
    <property type="project" value="TreeGrafter"/>
</dbReference>
<dbReference type="Pfam" id="PF01715">
    <property type="entry name" value="IPPT"/>
    <property type="match status" value="2"/>
</dbReference>
<dbReference type="InterPro" id="IPR027417">
    <property type="entry name" value="P-loop_NTPase"/>
</dbReference>
<dbReference type="Proteomes" id="UP000799437">
    <property type="component" value="Unassembled WGS sequence"/>
</dbReference>
<reference evidence="5" key="1">
    <citation type="journal article" date="2020" name="Stud. Mycol.">
        <title>101 Dothideomycetes genomes: a test case for predicting lifestyles and emergence of pathogens.</title>
        <authorList>
            <person name="Haridas S."/>
            <person name="Albert R."/>
            <person name="Binder M."/>
            <person name="Bloem J."/>
            <person name="Labutti K."/>
            <person name="Salamov A."/>
            <person name="Andreopoulos B."/>
            <person name="Baker S."/>
            <person name="Barry K."/>
            <person name="Bills G."/>
            <person name="Bluhm B."/>
            <person name="Cannon C."/>
            <person name="Castanera R."/>
            <person name="Culley D."/>
            <person name="Daum C."/>
            <person name="Ezra D."/>
            <person name="Gonzalez J."/>
            <person name="Henrissat B."/>
            <person name="Kuo A."/>
            <person name="Liang C."/>
            <person name="Lipzen A."/>
            <person name="Lutzoni F."/>
            <person name="Magnuson J."/>
            <person name="Mondo S."/>
            <person name="Nolan M."/>
            <person name="Ohm R."/>
            <person name="Pangilinan J."/>
            <person name="Park H.-J."/>
            <person name="Ramirez L."/>
            <person name="Alfaro M."/>
            <person name="Sun H."/>
            <person name="Tritt A."/>
            <person name="Yoshinaga Y."/>
            <person name="Zwiers L.-H."/>
            <person name="Turgeon B."/>
            <person name="Goodwin S."/>
            <person name="Spatafora J."/>
            <person name="Crous P."/>
            <person name="Grigoriev I."/>
        </authorList>
    </citation>
    <scope>NUCLEOTIDE SEQUENCE</scope>
    <source>
        <strain evidence="5">CBS 121739</strain>
    </source>
</reference>
<keyword evidence="6" id="KW-1185">Reference proteome</keyword>